<feature type="domain" description="Autophagy protein ATG17-like" evidence="9">
    <location>
        <begin position="21"/>
        <end position="410"/>
    </location>
</feature>
<dbReference type="InterPro" id="IPR045326">
    <property type="entry name" value="ATG17-like_dom"/>
</dbReference>
<gene>
    <name evidence="10" type="ORF">CYLTODRAFT_394741</name>
</gene>
<evidence type="ECO:0000256" key="4">
    <source>
        <dbReference type="ARBA" id="ARBA00023006"/>
    </source>
</evidence>
<evidence type="ECO:0000256" key="2">
    <source>
        <dbReference type="ARBA" id="ARBA00013806"/>
    </source>
</evidence>
<evidence type="ECO:0000256" key="5">
    <source>
        <dbReference type="ARBA" id="ARBA00023136"/>
    </source>
</evidence>
<dbReference type="PANTHER" id="PTHR28005">
    <property type="entry name" value="AUTOPHAGY-RELATED PROTEIN 17"/>
    <property type="match status" value="1"/>
</dbReference>
<reference evidence="10 11" key="1">
    <citation type="journal article" date="2015" name="Fungal Genet. Biol.">
        <title>Evolution of novel wood decay mechanisms in Agaricales revealed by the genome sequences of Fistulina hepatica and Cylindrobasidium torrendii.</title>
        <authorList>
            <person name="Floudas D."/>
            <person name="Held B.W."/>
            <person name="Riley R."/>
            <person name="Nagy L.G."/>
            <person name="Koehler G."/>
            <person name="Ransdell A.S."/>
            <person name="Younus H."/>
            <person name="Chow J."/>
            <person name="Chiniquy J."/>
            <person name="Lipzen A."/>
            <person name="Tritt A."/>
            <person name="Sun H."/>
            <person name="Haridas S."/>
            <person name="LaButti K."/>
            <person name="Ohm R.A."/>
            <person name="Kues U."/>
            <person name="Blanchette R.A."/>
            <person name="Grigoriev I.V."/>
            <person name="Minto R.E."/>
            <person name="Hibbett D.S."/>
        </authorList>
    </citation>
    <scope>NUCLEOTIDE SEQUENCE [LARGE SCALE GENOMIC DNA]</scope>
    <source>
        <strain evidence="10 11">FP15055 ss-10</strain>
    </source>
</reference>
<proteinExistence type="inferred from homology"/>
<dbReference type="EMBL" id="KN880494">
    <property type="protein sequence ID" value="KIY68904.1"/>
    <property type="molecule type" value="Genomic_DNA"/>
</dbReference>
<dbReference type="InterPro" id="IPR007240">
    <property type="entry name" value="Atg17"/>
</dbReference>
<evidence type="ECO:0000256" key="6">
    <source>
        <dbReference type="RuleBase" id="RU368080"/>
    </source>
</evidence>
<dbReference type="GO" id="GO:0034045">
    <property type="term" value="C:phagophore assembly site membrane"/>
    <property type="evidence" value="ECO:0007669"/>
    <property type="project" value="UniProtKB-SubCell"/>
</dbReference>
<organism evidence="10 11">
    <name type="scientific">Cylindrobasidium torrendii FP15055 ss-10</name>
    <dbReference type="NCBI Taxonomy" id="1314674"/>
    <lineage>
        <taxon>Eukaryota</taxon>
        <taxon>Fungi</taxon>
        <taxon>Dikarya</taxon>
        <taxon>Basidiomycota</taxon>
        <taxon>Agaricomycotina</taxon>
        <taxon>Agaricomycetes</taxon>
        <taxon>Agaricomycetidae</taxon>
        <taxon>Agaricales</taxon>
        <taxon>Marasmiineae</taxon>
        <taxon>Physalacriaceae</taxon>
        <taxon>Cylindrobasidium</taxon>
    </lineage>
</organism>
<dbReference type="PANTHER" id="PTHR28005:SF1">
    <property type="entry name" value="AUTOPHAGY-RELATED PROTEIN 17"/>
    <property type="match status" value="1"/>
</dbReference>
<dbReference type="STRING" id="1314674.A0A0D7BFK3"/>
<feature type="region of interest" description="Disordered" evidence="8">
    <location>
        <begin position="105"/>
        <end position="152"/>
    </location>
</feature>
<keyword evidence="5" id="KW-0472">Membrane</keyword>
<evidence type="ECO:0000256" key="7">
    <source>
        <dbReference type="SAM" id="Coils"/>
    </source>
</evidence>
<keyword evidence="3 6" id="KW-0963">Cytoplasm</keyword>
<keyword evidence="4 6" id="KW-0072">Autophagy</keyword>
<evidence type="ECO:0000256" key="8">
    <source>
        <dbReference type="SAM" id="MobiDB-lite"/>
    </source>
</evidence>
<dbReference type="GO" id="GO:0000045">
    <property type="term" value="P:autophagosome assembly"/>
    <property type="evidence" value="ECO:0007669"/>
    <property type="project" value="TreeGrafter"/>
</dbReference>
<protein>
    <recommendedName>
        <fullName evidence="2 6">Autophagy-related protein 17</fullName>
    </recommendedName>
</protein>
<sequence length="444" mass="49982">MAPSPENSHLGSLLQHSKLALEQGEALCSRAHKLTNESAQSCFDVFALDAKVKWISEAATQQLKLAANVATTIQKQRAALQREVQEFDTLRMHESNELDKTLDSLGAHRVPPDFYHSEQEDEASSLFGAQDSDEDDGPSNLQNSPSSTVRIPRTHVKTLRDFIADRAVDEILDSIDNERNELDDVLEQTTEFPSILRTSIDSIERMLPSESLPNVYQDLEKQEETAAEMARHLESLAQHYDQMTSAMEDSERGEVFEEEDLAEMNRDTTELPAIIADLETCLLILQEIHEAFLSKRASGEAGVERLESVLDDLDELGGIMEDMLEAQESTQNEATPILVSLHTHVRTLGALHGSFIDFQLSFGKLLDEVERRRRYAQDAANLIRSMNKDLENMVEEERQKRQAFTADHGHRLPDDICLFANDLPTPWRIGPVGDIEEVSRAHLN</sequence>
<evidence type="ECO:0000313" key="11">
    <source>
        <dbReference type="Proteomes" id="UP000054007"/>
    </source>
</evidence>
<evidence type="ECO:0000256" key="3">
    <source>
        <dbReference type="ARBA" id="ARBA00022490"/>
    </source>
</evidence>
<dbReference type="GO" id="GO:1990316">
    <property type="term" value="C:Atg1/ULK1 kinase complex"/>
    <property type="evidence" value="ECO:0007669"/>
    <property type="project" value="TreeGrafter"/>
</dbReference>
<comment type="function">
    <text evidence="6">Autophagy-specific protein that functions in response to autophagy-inducing signals as a scaffold to recruit other ATG proteins to organize preautophagosomal structure (PAS) formation. Modulates the timing and magnitude of the autophagy response, such as the size of the sequestering vesicles. Plays particularly a role in pexophagy and nucleophagy.</text>
</comment>
<dbReference type="AlphaFoldDB" id="A0A0D7BFK3"/>
<name>A0A0D7BFK3_9AGAR</name>
<evidence type="ECO:0000313" key="10">
    <source>
        <dbReference type="EMBL" id="KIY68904.1"/>
    </source>
</evidence>
<dbReference type="Pfam" id="PF04108">
    <property type="entry name" value="ATG17_like"/>
    <property type="match status" value="1"/>
</dbReference>
<dbReference type="GO" id="GO:0034727">
    <property type="term" value="P:piecemeal microautophagy of the nucleus"/>
    <property type="evidence" value="ECO:0007669"/>
    <property type="project" value="TreeGrafter"/>
</dbReference>
<dbReference type="GO" id="GO:0030295">
    <property type="term" value="F:protein kinase activator activity"/>
    <property type="evidence" value="ECO:0007669"/>
    <property type="project" value="TreeGrafter"/>
</dbReference>
<feature type="compositionally biased region" description="Polar residues" evidence="8">
    <location>
        <begin position="139"/>
        <end position="149"/>
    </location>
</feature>
<dbReference type="OrthoDB" id="1937984at2759"/>
<accession>A0A0D7BFK3</accession>
<keyword evidence="11" id="KW-1185">Reference proteome</keyword>
<comment type="similarity">
    <text evidence="1 6">Belongs to the ATG17 family.</text>
</comment>
<feature type="coiled-coil region" evidence="7">
    <location>
        <begin position="376"/>
        <end position="407"/>
    </location>
</feature>
<dbReference type="GO" id="GO:0000422">
    <property type="term" value="P:autophagy of mitochondrion"/>
    <property type="evidence" value="ECO:0007669"/>
    <property type="project" value="TreeGrafter"/>
</dbReference>
<dbReference type="GO" id="GO:0060090">
    <property type="term" value="F:molecular adaptor activity"/>
    <property type="evidence" value="ECO:0007669"/>
    <property type="project" value="TreeGrafter"/>
</dbReference>
<evidence type="ECO:0000256" key="1">
    <source>
        <dbReference type="ARBA" id="ARBA00006259"/>
    </source>
</evidence>
<keyword evidence="7" id="KW-0175">Coiled coil</keyword>
<evidence type="ECO:0000259" key="9">
    <source>
        <dbReference type="Pfam" id="PF04108"/>
    </source>
</evidence>
<comment type="subcellular location">
    <subcellularLocation>
        <location evidence="6">Cytoplasm</location>
    </subcellularLocation>
    <subcellularLocation>
        <location evidence="6">Preautophagosomal structure membrane</location>
        <topology evidence="6">Peripheral membrane protein</topology>
    </subcellularLocation>
</comment>
<dbReference type="Proteomes" id="UP000054007">
    <property type="component" value="Unassembled WGS sequence"/>
</dbReference>